<keyword evidence="1" id="KW-0812">Transmembrane</keyword>
<proteinExistence type="predicted"/>
<keyword evidence="1" id="KW-0472">Membrane</keyword>
<evidence type="ECO:0000256" key="1">
    <source>
        <dbReference type="SAM" id="Phobius"/>
    </source>
</evidence>
<sequence length="56" mass="6110">MGLKLASNNSKYAYMATGFPFICCNCPSLLLCIFCVVCKYAASLKLSNGFLATAWF</sequence>
<keyword evidence="1" id="KW-1133">Transmembrane helix</keyword>
<protein>
    <submittedName>
        <fullName evidence="2">Uncharacterized protein</fullName>
    </submittedName>
</protein>
<accession>A0A0E9SK08</accession>
<evidence type="ECO:0000313" key="2">
    <source>
        <dbReference type="EMBL" id="JAH40813.1"/>
    </source>
</evidence>
<feature type="transmembrane region" description="Helical" evidence="1">
    <location>
        <begin position="12"/>
        <end position="37"/>
    </location>
</feature>
<reference evidence="2" key="2">
    <citation type="journal article" date="2015" name="Fish Shellfish Immunol.">
        <title>Early steps in the European eel (Anguilla anguilla)-Vibrio vulnificus interaction in the gills: Role of the RtxA13 toxin.</title>
        <authorList>
            <person name="Callol A."/>
            <person name="Pajuelo D."/>
            <person name="Ebbesson L."/>
            <person name="Teles M."/>
            <person name="MacKenzie S."/>
            <person name="Amaro C."/>
        </authorList>
    </citation>
    <scope>NUCLEOTIDE SEQUENCE</scope>
</reference>
<reference evidence="2" key="1">
    <citation type="submission" date="2014-11" db="EMBL/GenBank/DDBJ databases">
        <authorList>
            <person name="Amaro Gonzalez C."/>
        </authorList>
    </citation>
    <scope>NUCLEOTIDE SEQUENCE</scope>
</reference>
<name>A0A0E9SK08_ANGAN</name>
<organism evidence="2">
    <name type="scientific">Anguilla anguilla</name>
    <name type="common">European freshwater eel</name>
    <name type="synonym">Muraena anguilla</name>
    <dbReference type="NCBI Taxonomy" id="7936"/>
    <lineage>
        <taxon>Eukaryota</taxon>
        <taxon>Metazoa</taxon>
        <taxon>Chordata</taxon>
        <taxon>Craniata</taxon>
        <taxon>Vertebrata</taxon>
        <taxon>Euteleostomi</taxon>
        <taxon>Actinopterygii</taxon>
        <taxon>Neopterygii</taxon>
        <taxon>Teleostei</taxon>
        <taxon>Anguilliformes</taxon>
        <taxon>Anguillidae</taxon>
        <taxon>Anguilla</taxon>
    </lineage>
</organism>
<dbReference type="AlphaFoldDB" id="A0A0E9SK08"/>
<dbReference type="EMBL" id="GBXM01067764">
    <property type="protein sequence ID" value="JAH40813.1"/>
    <property type="molecule type" value="Transcribed_RNA"/>
</dbReference>